<feature type="compositionally biased region" description="Acidic residues" evidence="2">
    <location>
        <begin position="1"/>
        <end position="10"/>
    </location>
</feature>
<protein>
    <recommendedName>
        <fullName evidence="5">Family with sequence similarity 219 member B</fullName>
    </recommendedName>
</protein>
<reference evidence="3" key="1">
    <citation type="submission" date="2023-03" db="EMBL/GenBank/DDBJ databases">
        <title>Electrophorus voltai genome.</title>
        <authorList>
            <person name="Bian C."/>
        </authorList>
    </citation>
    <scope>NUCLEOTIDE SEQUENCE</scope>
    <source>
        <strain evidence="3">CB-2022</strain>
        <tissue evidence="3">Muscle</tissue>
    </source>
</reference>
<comment type="caution">
    <text evidence="3">The sequence shown here is derived from an EMBL/GenBank/DDBJ whole genome shotgun (WGS) entry which is preliminary data.</text>
</comment>
<feature type="compositionally biased region" description="Polar residues" evidence="2">
    <location>
        <begin position="15"/>
        <end position="24"/>
    </location>
</feature>
<dbReference type="InterPro" id="IPR029339">
    <property type="entry name" value="FAM219"/>
</dbReference>
<dbReference type="PANTHER" id="PTHR31281">
    <property type="entry name" value="PROTEIN FAM219A"/>
    <property type="match status" value="1"/>
</dbReference>
<comment type="similarity">
    <text evidence="1">Belongs to the FAM219 family.</text>
</comment>
<dbReference type="Proteomes" id="UP001239994">
    <property type="component" value="Unassembled WGS sequence"/>
</dbReference>
<evidence type="ECO:0000313" key="4">
    <source>
        <dbReference type="Proteomes" id="UP001239994"/>
    </source>
</evidence>
<organism evidence="3 4">
    <name type="scientific">Electrophorus voltai</name>
    <dbReference type="NCBI Taxonomy" id="2609070"/>
    <lineage>
        <taxon>Eukaryota</taxon>
        <taxon>Metazoa</taxon>
        <taxon>Chordata</taxon>
        <taxon>Craniata</taxon>
        <taxon>Vertebrata</taxon>
        <taxon>Euteleostomi</taxon>
        <taxon>Actinopterygii</taxon>
        <taxon>Neopterygii</taxon>
        <taxon>Teleostei</taxon>
        <taxon>Ostariophysi</taxon>
        <taxon>Gymnotiformes</taxon>
        <taxon>Gymnotoidei</taxon>
        <taxon>Gymnotidae</taxon>
        <taxon>Electrophorus</taxon>
    </lineage>
</organism>
<dbReference type="Pfam" id="PF15260">
    <property type="entry name" value="FAM219A"/>
    <property type="match status" value="1"/>
</dbReference>
<dbReference type="EMBL" id="JAROKS010000026">
    <property type="protein sequence ID" value="KAK1785375.1"/>
    <property type="molecule type" value="Genomic_DNA"/>
</dbReference>
<keyword evidence="4" id="KW-1185">Reference proteome</keyword>
<feature type="region of interest" description="Disordered" evidence="2">
    <location>
        <begin position="101"/>
        <end position="130"/>
    </location>
</feature>
<evidence type="ECO:0000313" key="3">
    <source>
        <dbReference type="EMBL" id="KAK1785375.1"/>
    </source>
</evidence>
<feature type="region of interest" description="Disordered" evidence="2">
    <location>
        <begin position="1"/>
        <end position="30"/>
    </location>
</feature>
<sequence length="177" mass="19435">MNDIMEEQETDNLAGDSSKSTRITNAGCGDKPKAVLDGGNKLVEKRGPYLMSKVPAIHMKLQKHREMARRALKKKGKPLVLPLRHGAKTVKFNKGYAALSQDPEDAMSLESDSDVELEQNSSGYSSAEVHPEVSRQLLLDGYRLDEIPDDEDLDLVPPKTVASSICCCLPHPSCSMQ</sequence>
<dbReference type="PANTHER" id="PTHR31281:SF2">
    <property type="entry name" value="PROTEIN FAM219B"/>
    <property type="match status" value="1"/>
</dbReference>
<proteinExistence type="inferred from homology"/>
<evidence type="ECO:0008006" key="5">
    <source>
        <dbReference type="Google" id="ProtNLM"/>
    </source>
</evidence>
<gene>
    <name evidence="3" type="ORF">P4O66_018757</name>
</gene>
<name>A0AAD8YTC3_9TELE</name>
<dbReference type="AlphaFoldDB" id="A0AAD8YTC3"/>
<feature type="compositionally biased region" description="Acidic residues" evidence="2">
    <location>
        <begin position="102"/>
        <end position="117"/>
    </location>
</feature>
<accession>A0AAD8YTC3</accession>
<evidence type="ECO:0000256" key="2">
    <source>
        <dbReference type="SAM" id="MobiDB-lite"/>
    </source>
</evidence>
<evidence type="ECO:0000256" key="1">
    <source>
        <dbReference type="ARBA" id="ARBA00010549"/>
    </source>
</evidence>